<accession>A0AAW1MN22</accession>
<organism evidence="2 3">
    <name type="scientific">Saponaria officinalis</name>
    <name type="common">Common soapwort</name>
    <name type="synonym">Lychnis saponaria</name>
    <dbReference type="NCBI Taxonomy" id="3572"/>
    <lineage>
        <taxon>Eukaryota</taxon>
        <taxon>Viridiplantae</taxon>
        <taxon>Streptophyta</taxon>
        <taxon>Embryophyta</taxon>
        <taxon>Tracheophyta</taxon>
        <taxon>Spermatophyta</taxon>
        <taxon>Magnoliopsida</taxon>
        <taxon>eudicotyledons</taxon>
        <taxon>Gunneridae</taxon>
        <taxon>Pentapetalae</taxon>
        <taxon>Caryophyllales</taxon>
        <taxon>Caryophyllaceae</taxon>
        <taxon>Caryophylleae</taxon>
        <taxon>Saponaria</taxon>
    </lineage>
</organism>
<dbReference type="EMBL" id="JBDFQZ010000002">
    <property type="protein sequence ID" value="KAK9750223.1"/>
    <property type="molecule type" value="Genomic_DNA"/>
</dbReference>
<comment type="caution">
    <text evidence="2">The sequence shown here is derived from an EMBL/GenBank/DDBJ whole genome shotgun (WGS) entry which is preliminary data.</text>
</comment>
<name>A0AAW1MN22_SAPOF</name>
<dbReference type="PANTHER" id="PTHR35128:SF1">
    <property type="entry name" value="SECRETION-REGULATING GUANINE NUCLEOTIDE EXCHANGE FACTOR"/>
    <property type="match status" value="1"/>
</dbReference>
<evidence type="ECO:0000313" key="2">
    <source>
        <dbReference type="EMBL" id="KAK9750223.1"/>
    </source>
</evidence>
<gene>
    <name evidence="2" type="ORF">RND81_02G180900</name>
</gene>
<dbReference type="Gene3D" id="3.40.50.1820">
    <property type="entry name" value="alpha/beta hydrolase"/>
    <property type="match status" value="1"/>
</dbReference>
<evidence type="ECO:0000313" key="3">
    <source>
        <dbReference type="Proteomes" id="UP001443914"/>
    </source>
</evidence>
<reference evidence="2 3" key="1">
    <citation type="submission" date="2024-03" db="EMBL/GenBank/DDBJ databases">
        <title>WGS assembly of Saponaria officinalis var. Norfolk2.</title>
        <authorList>
            <person name="Jenkins J."/>
            <person name="Shu S."/>
            <person name="Grimwood J."/>
            <person name="Barry K."/>
            <person name="Goodstein D."/>
            <person name="Schmutz J."/>
            <person name="Leebens-Mack J."/>
            <person name="Osbourn A."/>
        </authorList>
    </citation>
    <scope>NUCLEOTIDE SEQUENCE [LARGE SCALE GENOMIC DNA]</scope>
    <source>
        <strain evidence="3">cv. Norfolk2</strain>
        <strain evidence="2">JIC</strain>
        <tissue evidence="2">Leaf</tissue>
    </source>
</reference>
<dbReference type="AlphaFoldDB" id="A0AAW1MN22"/>
<dbReference type="InterPro" id="IPR029058">
    <property type="entry name" value="AB_hydrolase_fold"/>
</dbReference>
<evidence type="ECO:0000256" key="1">
    <source>
        <dbReference type="SAM" id="Phobius"/>
    </source>
</evidence>
<keyword evidence="1" id="KW-0472">Membrane</keyword>
<feature type="transmembrane region" description="Helical" evidence="1">
    <location>
        <begin position="20"/>
        <end position="39"/>
    </location>
</feature>
<dbReference type="Proteomes" id="UP001443914">
    <property type="component" value="Unassembled WGS sequence"/>
</dbReference>
<sequence length="349" mass="39403">MLGGRKHALFSNRSARNCRVPVVLVVLCLIVAIALLIVLNSTGNHAIEESIHDNVSQNLKSFVLSNPTVEFIHGREIIWQIPTNTSAVLFIAHGCRGTALNFWDKGSTCSKCVGLPEEKRIVQYALSHNFGVLVITSSDTCWSAGNEILWVAKIIKWWVAKNDLVNVPLFGLGASAGGYFLSRLATNVRFRGIVLMISSGLFDKMIIPDDYPPTLFVHMPKDARRARKVAKHIELLRRKGIEGKEIKCMEFPLTPNSLADRVSGLDQPTSTKLFKLFRDKTFIDERGFMREDGRVTPWKEALKQSKILLPYDSKLMHHIEEELNLAYGYHEMTSLQSDQIFEWLKSHIS</sequence>
<dbReference type="PANTHER" id="PTHR35128">
    <property type="entry name" value="SECRETION-REGULATING GUANINE NUCLEOTIDE EXCHANGE FACTOR"/>
    <property type="match status" value="1"/>
</dbReference>
<keyword evidence="1" id="KW-1133">Transmembrane helix</keyword>
<keyword evidence="3" id="KW-1185">Reference proteome</keyword>
<dbReference type="SUPFAM" id="SSF53474">
    <property type="entry name" value="alpha/beta-Hydrolases"/>
    <property type="match status" value="1"/>
</dbReference>
<keyword evidence="1" id="KW-0812">Transmembrane</keyword>
<dbReference type="EMBL" id="JBDFQZ010000002">
    <property type="protein sequence ID" value="KAK9750224.1"/>
    <property type="molecule type" value="Genomic_DNA"/>
</dbReference>
<proteinExistence type="predicted"/>
<protein>
    <submittedName>
        <fullName evidence="2">Uncharacterized protein</fullName>
    </submittedName>
</protein>